<protein>
    <submittedName>
        <fullName evidence="4">Ankyrin repeat protein</fullName>
    </submittedName>
</protein>
<keyword evidence="1" id="KW-0677">Repeat</keyword>
<dbReference type="SUPFAM" id="SSF48403">
    <property type="entry name" value="Ankyrin repeat"/>
    <property type="match status" value="1"/>
</dbReference>
<keyword evidence="2 3" id="KW-0040">ANK repeat</keyword>
<accession>A0ABU1TWQ0</accession>
<dbReference type="PROSITE" id="PS50297">
    <property type="entry name" value="ANK_REP_REGION"/>
    <property type="match status" value="1"/>
</dbReference>
<reference evidence="4 5" key="1">
    <citation type="submission" date="2023-07" db="EMBL/GenBank/DDBJ databases">
        <title>Sorghum-associated microbial communities from plants grown in Nebraska, USA.</title>
        <authorList>
            <person name="Schachtman D."/>
        </authorList>
    </citation>
    <scope>NUCLEOTIDE SEQUENCE [LARGE SCALE GENOMIC DNA]</scope>
    <source>
        <strain evidence="4 5">BE211</strain>
    </source>
</reference>
<evidence type="ECO:0000313" key="5">
    <source>
        <dbReference type="Proteomes" id="UP001258181"/>
    </source>
</evidence>
<dbReference type="PANTHER" id="PTHR24198:SF165">
    <property type="entry name" value="ANKYRIN REPEAT-CONTAINING PROTEIN-RELATED"/>
    <property type="match status" value="1"/>
</dbReference>
<evidence type="ECO:0000256" key="3">
    <source>
        <dbReference type="PROSITE-ProRule" id="PRU00023"/>
    </source>
</evidence>
<dbReference type="PANTHER" id="PTHR24198">
    <property type="entry name" value="ANKYRIN REPEAT AND PROTEIN KINASE DOMAIN-CONTAINING PROTEIN"/>
    <property type="match status" value="1"/>
</dbReference>
<dbReference type="EMBL" id="JAVDWA010000001">
    <property type="protein sequence ID" value="MDR7071644.1"/>
    <property type="molecule type" value="Genomic_DNA"/>
</dbReference>
<evidence type="ECO:0000256" key="2">
    <source>
        <dbReference type="ARBA" id="ARBA00023043"/>
    </source>
</evidence>
<gene>
    <name evidence="4" type="ORF">J2X07_000619</name>
</gene>
<dbReference type="InterPro" id="IPR036770">
    <property type="entry name" value="Ankyrin_rpt-contain_sf"/>
</dbReference>
<evidence type="ECO:0000313" key="4">
    <source>
        <dbReference type="EMBL" id="MDR7071644.1"/>
    </source>
</evidence>
<dbReference type="Gene3D" id="1.25.40.20">
    <property type="entry name" value="Ankyrin repeat-containing domain"/>
    <property type="match status" value="1"/>
</dbReference>
<keyword evidence="5" id="KW-1185">Reference proteome</keyword>
<dbReference type="PROSITE" id="PS50088">
    <property type="entry name" value="ANK_REPEAT"/>
    <property type="match status" value="1"/>
</dbReference>
<dbReference type="InterPro" id="IPR002110">
    <property type="entry name" value="Ankyrin_rpt"/>
</dbReference>
<feature type="repeat" description="ANK" evidence="3">
    <location>
        <begin position="19"/>
        <end position="51"/>
    </location>
</feature>
<dbReference type="SMART" id="SM00248">
    <property type="entry name" value="ANK"/>
    <property type="match status" value="4"/>
</dbReference>
<evidence type="ECO:0000256" key="1">
    <source>
        <dbReference type="ARBA" id="ARBA00022737"/>
    </source>
</evidence>
<organism evidence="4 5">
    <name type="scientific">Fictibacillus barbaricus</name>
    <dbReference type="NCBI Taxonomy" id="182136"/>
    <lineage>
        <taxon>Bacteria</taxon>
        <taxon>Bacillati</taxon>
        <taxon>Bacillota</taxon>
        <taxon>Bacilli</taxon>
        <taxon>Bacillales</taxon>
        <taxon>Fictibacillaceae</taxon>
        <taxon>Fictibacillus</taxon>
    </lineage>
</organism>
<dbReference type="Proteomes" id="UP001258181">
    <property type="component" value="Unassembled WGS sequence"/>
</dbReference>
<dbReference type="Pfam" id="PF12796">
    <property type="entry name" value="Ank_2"/>
    <property type="match status" value="2"/>
</dbReference>
<sequence length="174" mass="19000">MKVLVDAGVDVNARFSGHHTETPLHWAASSDDIEVLDALLDSGADINADGAVIGGGTPLDDAVAFGQWKAAHKLVDRGAATKLWNEAALGLMDRVKSRFEDSEHPSQSEITQAFWLACHGDQRQAAEYLLNHGANKNWIGYDDLTPLDAAWRNNAHDLVQWLSENGAKSEKEQE</sequence>
<name>A0ABU1TWQ0_9BACL</name>
<proteinExistence type="predicted"/>
<comment type="caution">
    <text evidence="4">The sequence shown here is derived from an EMBL/GenBank/DDBJ whole genome shotgun (WGS) entry which is preliminary data.</text>
</comment>